<sequence length="157" mass="17348">MKMIVRGVLGFGLLVGVLFGVLLFGIRTQNPTVLRGVRTVNKSFWNKQAIKTAGDPGAGYSKVVHRGRSSGTEYETPIDAIPTDDGFVVVLPYGTQADWVRNVLHHGAATIVHDGERVDVHRPVLMPPRDIEQWLSPAAQRTNQLFGIERVLVVRRV</sequence>
<dbReference type="AlphaFoldDB" id="A0A4R7HWK8"/>
<dbReference type="InterPro" id="IPR012349">
    <property type="entry name" value="Split_barrel_FMN-bd"/>
</dbReference>
<reference evidence="1 2" key="1">
    <citation type="submission" date="2019-03" db="EMBL/GenBank/DDBJ databases">
        <title>Sequencing the genomes of 1000 actinobacteria strains.</title>
        <authorList>
            <person name="Klenk H.-P."/>
        </authorList>
    </citation>
    <scope>NUCLEOTIDE SEQUENCE [LARGE SCALE GENOMIC DNA]</scope>
    <source>
        <strain evidence="1 2">DSM 18936</strain>
    </source>
</reference>
<dbReference type="EMBL" id="SOAU01000001">
    <property type="protein sequence ID" value="TDT14546.1"/>
    <property type="molecule type" value="Genomic_DNA"/>
</dbReference>
<proteinExistence type="predicted"/>
<protein>
    <submittedName>
        <fullName evidence="1">Deazaflavin-dependent oxidoreductase (Nitroreductase family)</fullName>
    </submittedName>
</protein>
<evidence type="ECO:0000313" key="1">
    <source>
        <dbReference type="EMBL" id="TDT14546.1"/>
    </source>
</evidence>
<name>A0A4R7HWK8_9ACTN</name>
<comment type="caution">
    <text evidence="1">The sequence shown here is derived from an EMBL/GenBank/DDBJ whole genome shotgun (WGS) entry which is preliminary data.</text>
</comment>
<evidence type="ECO:0000313" key="2">
    <source>
        <dbReference type="Proteomes" id="UP000294558"/>
    </source>
</evidence>
<dbReference type="Proteomes" id="UP000294558">
    <property type="component" value="Unassembled WGS sequence"/>
</dbReference>
<dbReference type="Gene3D" id="2.30.110.10">
    <property type="entry name" value="Electron Transport, Fmn-binding Protein, Chain A"/>
    <property type="match status" value="1"/>
</dbReference>
<dbReference type="OrthoDB" id="3778270at2"/>
<gene>
    <name evidence="1" type="ORF">BDK89_0101</name>
</gene>
<keyword evidence="2" id="KW-1185">Reference proteome</keyword>
<accession>A0A4R7HWK8</accession>
<dbReference type="RefSeq" id="WP_133867085.1">
    <property type="nucleotide sequence ID" value="NZ_SOAU01000001.1"/>
</dbReference>
<organism evidence="1 2">
    <name type="scientific">Ilumatobacter fluminis</name>
    <dbReference type="NCBI Taxonomy" id="467091"/>
    <lineage>
        <taxon>Bacteria</taxon>
        <taxon>Bacillati</taxon>
        <taxon>Actinomycetota</taxon>
        <taxon>Acidimicrobiia</taxon>
        <taxon>Acidimicrobiales</taxon>
        <taxon>Ilumatobacteraceae</taxon>
        <taxon>Ilumatobacter</taxon>
    </lineage>
</organism>